<evidence type="ECO:0000313" key="1">
    <source>
        <dbReference type="EMBL" id="OGG59619.1"/>
    </source>
</evidence>
<name>A0A1F6DDW7_9BACT</name>
<dbReference type="Proteomes" id="UP000178794">
    <property type="component" value="Unassembled WGS sequence"/>
</dbReference>
<dbReference type="InterPro" id="IPR038735">
    <property type="entry name" value="MSMEG_1276-like_NTP-PPase_dom"/>
</dbReference>
<accession>A0A1F6DDW7</accession>
<dbReference type="EMBL" id="MFLF01000013">
    <property type="protein sequence ID" value="OGG59619.1"/>
    <property type="molecule type" value="Genomic_DNA"/>
</dbReference>
<comment type="caution">
    <text evidence="1">The sequence shown here is derived from an EMBL/GenBank/DDBJ whole genome shotgun (WGS) entry which is preliminary data.</text>
</comment>
<protein>
    <submittedName>
        <fullName evidence="1">Uncharacterized protein</fullName>
    </submittedName>
</protein>
<dbReference type="STRING" id="1798492.A3C89_00155"/>
<sequence>MTSKAEVVVYQKLVRDLVPERIVADGLVPVVRELSRDEYRLALRSKLCEEFRELRPHAMNEAPNAPELEKEAADVYEVLCAMAEEYGHQLDLLQYPCHRPEYPTFSLRMRRWHLFDAAVDVVCMQLPAQVSYESLQACAVALAELTGTVRVYAECVVYVAEQKQKTHGAFAKKIFLEESYRLVPVAVEV</sequence>
<reference evidence="1 2" key="1">
    <citation type="journal article" date="2016" name="Nat. Commun.">
        <title>Thousands of microbial genomes shed light on interconnected biogeochemical processes in an aquifer system.</title>
        <authorList>
            <person name="Anantharaman K."/>
            <person name="Brown C.T."/>
            <person name="Hug L.A."/>
            <person name="Sharon I."/>
            <person name="Castelle C.J."/>
            <person name="Probst A.J."/>
            <person name="Thomas B.C."/>
            <person name="Singh A."/>
            <person name="Wilkins M.J."/>
            <person name="Karaoz U."/>
            <person name="Brodie E.L."/>
            <person name="Williams K.H."/>
            <person name="Hubbard S.S."/>
            <person name="Banfield J.F."/>
        </authorList>
    </citation>
    <scope>NUCLEOTIDE SEQUENCE [LARGE SCALE GENOMIC DNA]</scope>
</reference>
<organism evidence="1 2">
    <name type="scientific">Candidatus Kaiserbacteria bacterium RIFCSPHIGHO2_02_FULL_50_50</name>
    <dbReference type="NCBI Taxonomy" id="1798492"/>
    <lineage>
        <taxon>Bacteria</taxon>
        <taxon>Candidatus Kaiseribacteriota</taxon>
    </lineage>
</organism>
<gene>
    <name evidence="1" type="ORF">A3C89_00155</name>
</gene>
<dbReference type="AlphaFoldDB" id="A0A1F6DDW7"/>
<evidence type="ECO:0000313" key="2">
    <source>
        <dbReference type="Proteomes" id="UP000178794"/>
    </source>
</evidence>
<dbReference type="CDD" id="cd11532">
    <property type="entry name" value="NTP-PPase_COG4997"/>
    <property type="match status" value="1"/>
</dbReference>
<proteinExistence type="predicted"/>